<sequence>MSLSPESFTFVADLVRRRSAIQLTPGKEYLVESRLLPLAREAGVDIDAFVDRLRAQPASPAVTAVVEAMTTNETSWFRDGAPYQALRTVELPRLVAARRGVGRLRVWSAACSTGQEPYSLAMCLSEDLPPAMGAEIVATDLSEQVLARARAGRYSQLEVNRGMPAQMLVQHLRRVGTEWEIAESLRRMISFRAHNLLDAPPPGPYDVVFLRNVLIYFDPPTKRAILDRVLRVLKPDGVLFLGAAETTLGVHDGYERVTIERTSVYRPQGASVVAPLPTASSSARPSLQATGTDGVRPPGFAARTAPAAPAAATARSFPLTRNSPLSGGPTR</sequence>
<dbReference type="PROSITE" id="PS50123">
    <property type="entry name" value="CHER"/>
    <property type="match status" value="1"/>
</dbReference>
<dbReference type="SMART" id="SM00138">
    <property type="entry name" value="MeTrc"/>
    <property type="match status" value="1"/>
</dbReference>
<dbReference type="Pfam" id="PF01739">
    <property type="entry name" value="CheR"/>
    <property type="match status" value="1"/>
</dbReference>
<feature type="compositionally biased region" description="Low complexity" evidence="6">
    <location>
        <begin position="301"/>
        <end position="315"/>
    </location>
</feature>
<dbReference type="PANTHER" id="PTHR24422:SF21">
    <property type="entry name" value="CHEMOTAXIS PROTEIN METHYLTRANSFERASE 1"/>
    <property type="match status" value="1"/>
</dbReference>
<feature type="region of interest" description="Disordered" evidence="6">
    <location>
        <begin position="275"/>
        <end position="331"/>
    </location>
</feature>
<evidence type="ECO:0000256" key="6">
    <source>
        <dbReference type="SAM" id="MobiDB-lite"/>
    </source>
</evidence>
<dbReference type="SUPFAM" id="SSF53335">
    <property type="entry name" value="S-adenosyl-L-methionine-dependent methyltransferases"/>
    <property type="match status" value="1"/>
</dbReference>
<dbReference type="SUPFAM" id="SSF47757">
    <property type="entry name" value="Chemotaxis receptor methyltransferase CheR, N-terminal domain"/>
    <property type="match status" value="1"/>
</dbReference>
<dbReference type="InterPro" id="IPR050903">
    <property type="entry name" value="Bact_Chemotaxis_MeTrfase"/>
</dbReference>
<evidence type="ECO:0000259" key="7">
    <source>
        <dbReference type="PROSITE" id="PS50123"/>
    </source>
</evidence>
<comment type="caution">
    <text evidence="8">The sequence shown here is derived from an EMBL/GenBank/DDBJ whole genome shotgun (WGS) entry which is preliminary data.</text>
</comment>
<organism evidence="8 9">
    <name type="scientific">Cellulomonas fulva</name>
    <dbReference type="NCBI Taxonomy" id="2835530"/>
    <lineage>
        <taxon>Bacteria</taxon>
        <taxon>Bacillati</taxon>
        <taxon>Actinomycetota</taxon>
        <taxon>Actinomycetes</taxon>
        <taxon>Micrococcales</taxon>
        <taxon>Cellulomonadaceae</taxon>
        <taxon>Cellulomonas</taxon>
    </lineage>
</organism>
<dbReference type="RefSeq" id="WP_214346024.1">
    <property type="nucleotide sequence ID" value="NZ_JAHBOH010000001.1"/>
</dbReference>
<evidence type="ECO:0000256" key="4">
    <source>
        <dbReference type="ARBA" id="ARBA00022679"/>
    </source>
</evidence>
<dbReference type="InterPro" id="IPR036804">
    <property type="entry name" value="CheR_N_sf"/>
</dbReference>
<evidence type="ECO:0000256" key="3">
    <source>
        <dbReference type="ARBA" id="ARBA00022603"/>
    </source>
</evidence>
<dbReference type="PANTHER" id="PTHR24422">
    <property type="entry name" value="CHEMOTAXIS PROTEIN METHYLTRANSFERASE"/>
    <property type="match status" value="1"/>
</dbReference>
<dbReference type="InterPro" id="IPR029063">
    <property type="entry name" value="SAM-dependent_MTases_sf"/>
</dbReference>
<dbReference type="Proteomes" id="UP000722125">
    <property type="component" value="Unassembled WGS sequence"/>
</dbReference>
<reference evidence="8 9" key="1">
    <citation type="submission" date="2021-05" db="EMBL/GenBank/DDBJ databases">
        <title>Description of Cellulomonas sp. DKR-3 sp. nov.</title>
        <authorList>
            <person name="Dahal R.H."/>
            <person name="Chaudhary D.K."/>
        </authorList>
    </citation>
    <scope>NUCLEOTIDE SEQUENCE [LARGE SCALE GENOMIC DNA]</scope>
    <source>
        <strain evidence="8 9">DKR-3</strain>
    </source>
</reference>
<feature type="domain" description="CheR-type methyltransferase" evidence="7">
    <location>
        <begin position="1"/>
        <end position="270"/>
    </location>
</feature>
<keyword evidence="4" id="KW-0808">Transferase</keyword>
<evidence type="ECO:0000313" key="8">
    <source>
        <dbReference type="EMBL" id="MBT0993047.1"/>
    </source>
</evidence>
<dbReference type="Gene3D" id="3.40.50.150">
    <property type="entry name" value="Vaccinia Virus protein VP39"/>
    <property type="match status" value="1"/>
</dbReference>
<proteinExistence type="predicted"/>
<dbReference type="Gene3D" id="1.10.155.10">
    <property type="entry name" value="Chemotaxis receptor methyltransferase CheR, N-terminal domain"/>
    <property type="match status" value="1"/>
</dbReference>
<evidence type="ECO:0000313" key="9">
    <source>
        <dbReference type="Proteomes" id="UP000722125"/>
    </source>
</evidence>
<dbReference type="InterPro" id="IPR022641">
    <property type="entry name" value="CheR_N"/>
</dbReference>
<evidence type="ECO:0000256" key="5">
    <source>
        <dbReference type="ARBA" id="ARBA00022691"/>
    </source>
</evidence>
<dbReference type="EC" id="2.1.1.80" evidence="2"/>
<dbReference type="PRINTS" id="PR00996">
    <property type="entry name" value="CHERMTFRASE"/>
</dbReference>
<name>A0ABS5TV61_9CELL</name>
<keyword evidence="3" id="KW-0489">Methyltransferase</keyword>
<protein>
    <recommendedName>
        <fullName evidence="2">protein-glutamate O-methyltransferase</fullName>
        <ecNumber evidence="2">2.1.1.80</ecNumber>
    </recommendedName>
</protein>
<gene>
    <name evidence="8" type="ORF">KIN34_01910</name>
</gene>
<accession>A0ABS5TV61</accession>
<dbReference type="CDD" id="cd02440">
    <property type="entry name" value="AdoMet_MTases"/>
    <property type="match status" value="1"/>
</dbReference>
<feature type="compositionally biased region" description="Polar residues" evidence="6">
    <location>
        <begin position="278"/>
        <end position="291"/>
    </location>
</feature>
<dbReference type="InterPro" id="IPR000780">
    <property type="entry name" value="CheR_MeTrfase"/>
</dbReference>
<keyword evidence="9" id="KW-1185">Reference proteome</keyword>
<keyword evidence="5" id="KW-0949">S-adenosyl-L-methionine</keyword>
<dbReference type="InterPro" id="IPR022642">
    <property type="entry name" value="CheR_C"/>
</dbReference>
<dbReference type="Pfam" id="PF03705">
    <property type="entry name" value="CheR_N"/>
    <property type="match status" value="1"/>
</dbReference>
<comment type="catalytic activity">
    <reaction evidence="1">
        <text>L-glutamyl-[protein] + S-adenosyl-L-methionine = [protein]-L-glutamate 5-O-methyl ester + S-adenosyl-L-homocysteine</text>
        <dbReference type="Rhea" id="RHEA:24452"/>
        <dbReference type="Rhea" id="RHEA-COMP:10208"/>
        <dbReference type="Rhea" id="RHEA-COMP:10311"/>
        <dbReference type="ChEBI" id="CHEBI:29973"/>
        <dbReference type="ChEBI" id="CHEBI:57856"/>
        <dbReference type="ChEBI" id="CHEBI:59789"/>
        <dbReference type="ChEBI" id="CHEBI:82795"/>
        <dbReference type="EC" id="2.1.1.80"/>
    </reaction>
</comment>
<evidence type="ECO:0000256" key="2">
    <source>
        <dbReference type="ARBA" id="ARBA00012534"/>
    </source>
</evidence>
<evidence type="ECO:0000256" key="1">
    <source>
        <dbReference type="ARBA" id="ARBA00001541"/>
    </source>
</evidence>
<dbReference type="EMBL" id="JAHBOH010000001">
    <property type="protein sequence ID" value="MBT0993047.1"/>
    <property type="molecule type" value="Genomic_DNA"/>
</dbReference>